<comment type="caution">
    <text evidence="1">The sequence shown here is derived from an EMBL/GenBank/DDBJ whole genome shotgun (WGS) entry which is preliminary data.</text>
</comment>
<dbReference type="InterPro" id="IPR011992">
    <property type="entry name" value="EF-hand-dom_pair"/>
</dbReference>
<accession>A0ABQ5K4I9</accession>
<proteinExistence type="predicted"/>
<protein>
    <submittedName>
        <fullName evidence="1">Uncharacterized protein</fullName>
    </submittedName>
</protein>
<organism evidence="1 2">
    <name type="scientific">Aduncisulcus paluster</name>
    <dbReference type="NCBI Taxonomy" id="2918883"/>
    <lineage>
        <taxon>Eukaryota</taxon>
        <taxon>Metamonada</taxon>
        <taxon>Carpediemonas-like organisms</taxon>
        <taxon>Aduncisulcus</taxon>
    </lineage>
</organism>
<gene>
    <name evidence="1" type="ORF">ADUPG1_012839</name>
</gene>
<keyword evidence="2" id="KW-1185">Reference proteome</keyword>
<evidence type="ECO:0000313" key="2">
    <source>
        <dbReference type="Proteomes" id="UP001057375"/>
    </source>
</evidence>
<evidence type="ECO:0000313" key="1">
    <source>
        <dbReference type="EMBL" id="GKT24780.1"/>
    </source>
</evidence>
<dbReference type="EMBL" id="BQXS01012545">
    <property type="protein sequence ID" value="GKT24780.1"/>
    <property type="molecule type" value="Genomic_DNA"/>
</dbReference>
<name>A0ABQ5K4I9_9EUKA</name>
<reference evidence="1" key="1">
    <citation type="submission" date="2022-03" db="EMBL/GenBank/DDBJ databases">
        <title>Draft genome sequence of Aduncisulcus paluster, a free-living microaerophilic Fornicata.</title>
        <authorList>
            <person name="Yuyama I."/>
            <person name="Kume K."/>
            <person name="Tamura T."/>
            <person name="Inagaki Y."/>
            <person name="Hashimoto T."/>
        </authorList>
    </citation>
    <scope>NUCLEOTIDE SEQUENCE</scope>
    <source>
        <strain evidence="1">NY0171</strain>
    </source>
</reference>
<sequence length="558" mass="63558">MKEDEDNPIKTLHSDSSEEEDIIDDCLVRANGSIVHIYAAKYFKLDFLQDDELFLYFASNIDHVLEKLSLLSSQPIGEVRPVNTRFIGTCYHFSLLSQYLLEQKGIKSTVRAGFATYIPIDGLLPRKDTFQLHYVLEFEDGTRRDAQYCDYEVKLCKLDIVPYKLVPPAYFFTPDEFIVEMNIYIDRCIKKEIVKSGNEITCSELIALQDKYREYFLDRIALGRPITAEECLEELIEIDKQCSHIIGLIRTPLDGLQHRTLGIVAHCGEISSLSVCKSDLDGSVFVVSSGKKDACVNLWKVNVEAFNKSIALNSVDVFGGRELNPFVQMLDEAGESGEYYQRVREFFRYTQTLQEPLDGKHRVKGEVSCCSLRKLCSVLGVFLTDQEEYMLKREVIVSFQRALLRRKIIELTQEKVGMSVRTRPPTSGLSEVDIRIDLDEFIRVFVNHRSTSSPSNEEIVRRMIDLGAENTTGVFDRATFLSLLESEGDKLSKEDQYRPADTDIRESLKLTADDVDAIVGEKMTGDGGTFTIGHFINNILRLEEEMDKVGGLDDEYME</sequence>
<dbReference type="SUPFAM" id="SSF47473">
    <property type="entry name" value="EF-hand"/>
    <property type="match status" value="1"/>
</dbReference>
<dbReference type="Proteomes" id="UP001057375">
    <property type="component" value="Unassembled WGS sequence"/>
</dbReference>